<dbReference type="OrthoDB" id="188042at2759"/>
<gene>
    <name evidence="1" type="ORF">BDV28DRAFT_164363</name>
</gene>
<reference evidence="2" key="1">
    <citation type="submission" date="2019-04" db="EMBL/GenBank/DDBJ databases">
        <title>Friends and foes A comparative genomics studyof 23 Aspergillus species from section Flavi.</title>
        <authorList>
            <consortium name="DOE Joint Genome Institute"/>
            <person name="Kjaerbolling I."/>
            <person name="Vesth T."/>
            <person name="Frisvad J.C."/>
            <person name="Nybo J.L."/>
            <person name="Theobald S."/>
            <person name="Kildgaard S."/>
            <person name="Isbrandt T."/>
            <person name="Kuo A."/>
            <person name="Sato A."/>
            <person name="Lyhne E.K."/>
            <person name="Kogle M.E."/>
            <person name="Wiebenga A."/>
            <person name="Kun R.S."/>
            <person name="Lubbers R.J."/>
            <person name="Makela M.R."/>
            <person name="Barry K."/>
            <person name="Chovatia M."/>
            <person name="Clum A."/>
            <person name="Daum C."/>
            <person name="Haridas S."/>
            <person name="He G."/>
            <person name="LaButti K."/>
            <person name="Lipzen A."/>
            <person name="Mondo S."/>
            <person name="Riley R."/>
            <person name="Salamov A."/>
            <person name="Simmons B.A."/>
            <person name="Magnuson J.K."/>
            <person name="Henrissat B."/>
            <person name="Mortensen U.H."/>
            <person name="Larsen T.O."/>
            <person name="Devries R.P."/>
            <person name="Grigoriev I.V."/>
            <person name="Machida M."/>
            <person name="Baker S.E."/>
            <person name="Andersen M.R."/>
        </authorList>
    </citation>
    <scope>NUCLEOTIDE SEQUENCE [LARGE SCALE GENOMIC DNA]</scope>
    <source>
        <strain evidence="2">CBS 553.77</strain>
    </source>
</reference>
<dbReference type="EMBL" id="ML739076">
    <property type="protein sequence ID" value="KAE8354262.1"/>
    <property type="molecule type" value="Genomic_DNA"/>
</dbReference>
<dbReference type="Pfam" id="PF08883">
    <property type="entry name" value="DOPA_dioxygen"/>
    <property type="match status" value="1"/>
</dbReference>
<proteinExistence type="predicted"/>
<accession>A0A5N6Z9B8</accession>
<dbReference type="InterPro" id="IPR014980">
    <property type="entry name" value="DOPA_dioxygen"/>
</dbReference>
<dbReference type="SUPFAM" id="SSF143410">
    <property type="entry name" value="DOPA-like"/>
    <property type="match status" value="1"/>
</dbReference>
<dbReference type="AlphaFoldDB" id="A0A5N6Z9B8"/>
<dbReference type="PANTHER" id="PTHR36423:SF2">
    <property type="entry name" value="AFR070WP"/>
    <property type="match status" value="1"/>
</dbReference>
<organism evidence="1 2">
    <name type="scientific">Aspergillus coremiiformis</name>
    <dbReference type="NCBI Taxonomy" id="138285"/>
    <lineage>
        <taxon>Eukaryota</taxon>
        <taxon>Fungi</taxon>
        <taxon>Dikarya</taxon>
        <taxon>Ascomycota</taxon>
        <taxon>Pezizomycotina</taxon>
        <taxon>Eurotiomycetes</taxon>
        <taxon>Eurotiomycetidae</taxon>
        <taxon>Eurotiales</taxon>
        <taxon>Aspergillaceae</taxon>
        <taxon>Aspergillus</taxon>
        <taxon>Aspergillus subgen. Circumdati</taxon>
    </lineage>
</organism>
<sequence length="511" mass="58118">MTDQFAFDYPSPLTGYENLEPLPVELNEDGKSINNPQHGILSKAYEAFPDPLAKDQRGGFDVHIYHFQNNPDQAVYARALYERIRREFPELRIYRFFEGPLGPHPVAMFEVNIFTPAQFGAFIPWLVINRGPLSALVHPNTTEEEEERNHTQRATWLGEKIPLDLRIFKLAHPWGKFWMVSQDEQRDQVDHKPLPMLAKPTVPVAPLDLTETAIPGYVLEYAPLVWLHSEEAYMPSDIGKQLVHTTPMVDWAPIQHGTSPITLENLDRLNDLGNTSVYLTSKEGIDADPQPSWFKGVKPNQEGRTQSAVSSAIIVRDHRDGMLDAFYFYFYAEHNMIRFSEGVPQAIWYSQHAFGQAFTYRATEKKGKRPIAYSGNGTHANYAIAGKHDHTIPGFNLPNGLIVDRTDTGTLWDPILGAYGYEYDASEKTFQPYDIGYPVNWLNFNGQWGDDALPGGPELFGQKKYAAGPNGPKFKTLVREKVCPNNPCIVLPFRIWENQTLEEHQQRFKDG</sequence>
<evidence type="ECO:0000313" key="1">
    <source>
        <dbReference type="EMBL" id="KAE8354262.1"/>
    </source>
</evidence>
<protein>
    <recommendedName>
        <fullName evidence="3">Vacuolar protein sorting-associated protein 62</fullName>
    </recommendedName>
</protein>
<dbReference type="PANTHER" id="PTHR36423">
    <property type="entry name" value="AFR070WP"/>
    <property type="match status" value="1"/>
</dbReference>
<evidence type="ECO:0008006" key="3">
    <source>
        <dbReference type="Google" id="ProtNLM"/>
    </source>
</evidence>
<dbReference type="InterPro" id="IPR023389">
    <property type="entry name" value="DOPA-like_sf"/>
</dbReference>
<dbReference type="Proteomes" id="UP000327118">
    <property type="component" value="Unassembled WGS sequence"/>
</dbReference>
<dbReference type="Gene3D" id="3.30.70.1240">
    <property type="entry name" value="DOPA-like domains"/>
    <property type="match status" value="1"/>
</dbReference>
<name>A0A5N6Z9B8_9EURO</name>
<evidence type="ECO:0000313" key="2">
    <source>
        <dbReference type="Proteomes" id="UP000327118"/>
    </source>
</evidence>
<keyword evidence="2" id="KW-1185">Reference proteome</keyword>